<evidence type="ECO:0000313" key="2">
    <source>
        <dbReference type="Proteomes" id="UP001162156"/>
    </source>
</evidence>
<dbReference type="EMBL" id="JANEYF010004423">
    <property type="protein sequence ID" value="KAJ8931249.1"/>
    <property type="molecule type" value="Genomic_DNA"/>
</dbReference>
<comment type="caution">
    <text evidence="1">The sequence shown here is derived from an EMBL/GenBank/DDBJ whole genome shotgun (WGS) entry which is preliminary data.</text>
</comment>
<gene>
    <name evidence="1" type="ORF">NQ314_015868</name>
</gene>
<dbReference type="AlphaFoldDB" id="A0AAV8WXN9"/>
<reference evidence="1" key="1">
    <citation type="journal article" date="2023" name="Insect Mol. Biol.">
        <title>Genome sequencing provides insights into the evolution of gene families encoding plant cell wall-degrading enzymes in longhorned beetles.</title>
        <authorList>
            <person name="Shin N.R."/>
            <person name="Okamura Y."/>
            <person name="Kirsch R."/>
            <person name="Pauchet Y."/>
        </authorList>
    </citation>
    <scope>NUCLEOTIDE SEQUENCE</scope>
    <source>
        <strain evidence="1">RBIC_L_NR</strain>
    </source>
</reference>
<name>A0AAV8WXN9_9CUCU</name>
<protein>
    <submittedName>
        <fullName evidence="1">Uncharacterized protein</fullName>
    </submittedName>
</protein>
<proteinExistence type="predicted"/>
<dbReference type="Proteomes" id="UP001162156">
    <property type="component" value="Unassembled WGS sequence"/>
</dbReference>
<evidence type="ECO:0000313" key="1">
    <source>
        <dbReference type="EMBL" id="KAJ8931249.1"/>
    </source>
</evidence>
<organism evidence="1 2">
    <name type="scientific">Rhamnusium bicolor</name>
    <dbReference type="NCBI Taxonomy" id="1586634"/>
    <lineage>
        <taxon>Eukaryota</taxon>
        <taxon>Metazoa</taxon>
        <taxon>Ecdysozoa</taxon>
        <taxon>Arthropoda</taxon>
        <taxon>Hexapoda</taxon>
        <taxon>Insecta</taxon>
        <taxon>Pterygota</taxon>
        <taxon>Neoptera</taxon>
        <taxon>Endopterygota</taxon>
        <taxon>Coleoptera</taxon>
        <taxon>Polyphaga</taxon>
        <taxon>Cucujiformia</taxon>
        <taxon>Chrysomeloidea</taxon>
        <taxon>Cerambycidae</taxon>
        <taxon>Lepturinae</taxon>
        <taxon>Rhagiini</taxon>
        <taxon>Rhamnusium</taxon>
    </lineage>
</organism>
<accession>A0AAV8WXN9</accession>
<keyword evidence="2" id="KW-1185">Reference proteome</keyword>
<sequence length="89" mass="9924">MKTENTATGDPIWTNNVELLTHEECLPVIGSCQVSSILQNLGTNDQEVIPQNMDLIILPTSDLKLPIIENTFNLQSNYIILKENGNTKK</sequence>